<dbReference type="AlphaFoldDB" id="A0A4Y2RPD7"/>
<keyword evidence="2" id="KW-1185">Reference proteome</keyword>
<sequence>MSGRGTVELDSSSGFYLYAKCLPLVSLLFRSKQIEASFYLPKDTNGNQSSGLDDSNLLPFRPILSAKILICKCFAFHSIHSINSIPKTTLKEGLQKYENASSSLLDNIRPFTSLIKHNEAVLIVLEPPMPAIPI</sequence>
<reference evidence="1 2" key="1">
    <citation type="journal article" date="2019" name="Sci. Rep.">
        <title>Orb-weaving spider Araneus ventricosus genome elucidates the spidroin gene catalogue.</title>
        <authorList>
            <person name="Kono N."/>
            <person name="Nakamura H."/>
            <person name="Ohtoshi R."/>
            <person name="Moran D.A.P."/>
            <person name="Shinohara A."/>
            <person name="Yoshida Y."/>
            <person name="Fujiwara M."/>
            <person name="Mori M."/>
            <person name="Tomita M."/>
            <person name="Arakawa K."/>
        </authorList>
    </citation>
    <scope>NUCLEOTIDE SEQUENCE [LARGE SCALE GENOMIC DNA]</scope>
</reference>
<comment type="caution">
    <text evidence="1">The sequence shown here is derived from an EMBL/GenBank/DDBJ whole genome shotgun (WGS) entry which is preliminary data.</text>
</comment>
<proteinExistence type="predicted"/>
<evidence type="ECO:0000313" key="1">
    <source>
        <dbReference type="EMBL" id="GBN77548.1"/>
    </source>
</evidence>
<organism evidence="1 2">
    <name type="scientific">Araneus ventricosus</name>
    <name type="common">Orbweaver spider</name>
    <name type="synonym">Epeira ventricosa</name>
    <dbReference type="NCBI Taxonomy" id="182803"/>
    <lineage>
        <taxon>Eukaryota</taxon>
        <taxon>Metazoa</taxon>
        <taxon>Ecdysozoa</taxon>
        <taxon>Arthropoda</taxon>
        <taxon>Chelicerata</taxon>
        <taxon>Arachnida</taxon>
        <taxon>Araneae</taxon>
        <taxon>Araneomorphae</taxon>
        <taxon>Entelegynae</taxon>
        <taxon>Araneoidea</taxon>
        <taxon>Araneidae</taxon>
        <taxon>Araneus</taxon>
    </lineage>
</organism>
<accession>A0A4Y2RPD7</accession>
<gene>
    <name evidence="1" type="ORF">AVEN_113023_1</name>
</gene>
<dbReference type="Proteomes" id="UP000499080">
    <property type="component" value="Unassembled WGS sequence"/>
</dbReference>
<name>A0A4Y2RPD7_ARAVE</name>
<protein>
    <submittedName>
        <fullName evidence="1">Uncharacterized protein</fullName>
    </submittedName>
</protein>
<dbReference type="EMBL" id="BGPR01146451">
    <property type="protein sequence ID" value="GBN77548.1"/>
    <property type="molecule type" value="Genomic_DNA"/>
</dbReference>
<evidence type="ECO:0000313" key="2">
    <source>
        <dbReference type="Proteomes" id="UP000499080"/>
    </source>
</evidence>